<evidence type="ECO:0000313" key="3">
    <source>
        <dbReference type="Proteomes" id="UP000271624"/>
    </source>
</evidence>
<reference evidence="2" key="1">
    <citation type="submission" date="2018-12" db="EMBL/GenBank/DDBJ databases">
        <authorList>
            <person name="Will S."/>
            <person name="Neumann-Schaal M."/>
            <person name="Henke P."/>
        </authorList>
    </citation>
    <scope>NUCLEOTIDE SEQUENCE</scope>
    <source>
        <strain evidence="2">PCC 7102</strain>
    </source>
</reference>
<evidence type="ECO:0000256" key="1">
    <source>
        <dbReference type="SAM" id="Phobius"/>
    </source>
</evidence>
<keyword evidence="1" id="KW-0472">Membrane</keyword>
<dbReference type="AlphaFoldDB" id="A0A3S1ARE4"/>
<keyword evidence="3" id="KW-1185">Reference proteome</keyword>
<organism evidence="2 3">
    <name type="scientific">Dulcicalothrix desertica PCC 7102</name>
    <dbReference type="NCBI Taxonomy" id="232991"/>
    <lineage>
        <taxon>Bacteria</taxon>
        <taxon>Bacillati</taxon>
        <taxon>Cyanobacteriota</taxon>
        <taxon>Cyanophyceae</taxon>
        <taxon>Nostocales</taxon>
        <taxon>Calotrichaceae</taxon>
        <taxon>Dulcicalothrix</taxon>
    </lineage>
</organism>
<name>A0A3S1ARE4_9CYAN</name>
<reference evidence="2" key="2">
    <citation type="journal article" date="2019" name="Genome Biol. Evol.">
        <title>Day and night: Metabolic profiles and evolutionary relationships of six axenic non-marine cyanobacteria.</title>
        <authorList>
            <person name="Will S.E."/>
            <person name="Henke P."/>
            <person name="Boedeker C."/>
            <person name="Huang S."/>
            <person name="Brinkmann H."/>
            <person name="Rohde M."/>
            <person name="Jarek M."/>
            <person name="Friedl T."/>
            <person name="Seufert S."/>
            <person name="Schumacher M."/>
            <person name="Overmann J."/>
            <person name="Neumann-Schaal M."/>
            <person name="Petersen J."/>
        </authorList>
    </citation>
    <scope>NUCLEOTIDE SEQUENCE [LARGE SCALE GENOMIC DNA]</scope>
    <source>
        <strain evidence="2">PCC 7102</strain>
    </source>
</reference>
<dbReference type="InterPro" id="IPR011726">
    <property type="entry name" value="KdpF"/>
</dbReference>
<accession>A0A3S1ARE4</accession>
<gene>
    <name evidence="2" type="ORF">DSM106972_012030</name>
</gene>
<evidence type="ECO:0008006" key="4">
    <source>
        <dbReference type="Google" id="ProtNLM"/>
    </source>
</evidence>
<dbReference type="GO" id="GO:0005886">
    <property type="term" value="C:plasma membrane"/>
    <property type="evidence" value="ECO:0007669"/>
    <property type="project" value="InterPro"/>
</dbReference>
<evidence type="ECO:0000313" key="2">
    <source>
        <dbReference type="EMBL" id="RUT09150.1"/>
    </source>
</evidence>
<proteinExistence type="predicted"/>
<dbReference type="GO" id="GO:0008556">
    <property type="term" value="F:P-type potassium transmembrane transporter activity"/>
    <property type="evidence" value="ECO:0007669"/>
    <property type="project" value="InterPro"/>
</dbReference>
<comment type="caution">
    <text evidence="2">The sequence shown here is derived from an EMBL/GenBank/DDBJ whole genome shotgun (WGS) entry which is preliminary data.</text>
</comment>
<dbReference type="OrthoDB" id="427758at2"/>
<protein>
    <recommendedName>
        <fullName evidence="4">Potassium-transporting ATPase subunit F</fullName>
    </recommendedName>
</protein>
<sequence length="66" mass="7568">MSYFSRKKLPIIFFLITCFNIVIMPVVYAATGKLEPRHTYALAGLGIITLGLVIYLFDVVFHPDRY</sequence>
<keyword evidence="1" id="KW-0812">Transmembrane</keyword>
<feature type="transmembrane region" description="Helical" evidence="1">
    <location>
        <begin position="9"/>
        <end position="28"/>
    </location>
</feature>
<dbReference type="EMBL" id="RSCL01000002">
    <property type="protein sequence ID" value="RUT09150.1"/>
    <property type="molecule type" value="Genomic_DNA"/>
</dbReference>
<dbReference type="Proteomes" id="UP000271624">
    <property type="component" value="Unassembled WGS sequence"/>
</dbReference>
<feature type="transmembrane region" description="Helical" evidence="1">
    <location>
        <begin position="40"/>
        <end position="61"/>
    </location>
</feature>
<keyword evidence="1" id="KW-1133">Transmembrane helix</keyword>
<dbReference type="Pfam" id="PF09604">
    <property type="entry name" value="Potass_KdpF"/>
    <property type="match status" value="1"/>
</dbReference>